<dbReference type="Proteomes" id="UP000077659">
    <property type="component" value="Unassembled WGS sequence"/>
</dbReference>
<name>A0A1A9M7R5_9XANT</name>
<gene>
    <name evidence="1" type="ORF">A7D17_20730</name>
</gene>
<dbReference type="AlphaFoldDB" id="A0A1A9M7R5"/>
<evidence type="ECO:0000313" key="1">
    <source>
        <dbReference type="EMBL" id="OAG66573.1"/>
    </source>
</evidence>
<proteinExistence type="predicted"/>
<dbReference type="EMBL" id="LXNG01000026">
    <property type="protein sequence ID" value="OAG66573.1"/>
    <property type="molecule type" value="Genomic_DNA"/>
</dbReference>
<sequence length="117" mass="12835">MESWFQVIALQMFTQRGIRRFSPGAGQRIADRMGAGRKTMPGIAWLPYRRPERRQDTQIQPTPAAQRLVTVPTRIQWVPTIGASAAPSANPINASAATLRRSANSLAVFACLTRSAS</sequence>
<evidence type="ECO:0000313" key="2">
    <source>
        <dbReference type="Proteomes" id="UP000077659"/>
    </source>
</evidence>
<comment type="caution">
    <text evidence="1">The sequence shown here is derived from an EMBL/GenBank/DDBJ whole genome shotgun (WGS) entry which is preliminary data.</text>
</comment>
<reference evidence="1 2" key="1">
    <citation type="submission" date="2016-05" db="EMBL/GenBank/DDBJ databases">
        <title>Pathogenic, phenotypic and molecular characterisation of Xanthomonas nasturtii sp. nov. and Xanthomonas floridensis sp. nov., new species of Xanthomonas associated with watercress production in Florida.</title>
        <authorList>
            <person name="Vicente J.G."/>
            <person name="Rothwell S."/>
            <person name="Holub E.B."/>
            <person name="Studholme D.J."/>
        </authorList>
    </citation>
    <scope>NUCLEOTIDE SEQUENCE [LARGE SCALE GENOMIC DNA]</scope>
    <source>
        <strain evidence="1 2">WHRI 8848</strain>
    </source>
</reference>
<accession>A0A1A9M7R5</accession>
<organism evidence="1 2">
    <name type="scientific">Xanthomonas floridensis</name>
    <dbReference type="NCBI Taxonomy" id="1843580"/>
    <lineage>
        <taxon>Bacteria</taxon>
        <taxon>Pseudomonadati</taxon>
        <taxon>Pseudomonadota</taxon>
        <taxon>Gammaproteobacteria</taxon>
        <taxon>Lysobacterales</taxon>
        <taxon>Lysobacteraceae</taxon>
        <taxon>Xanthomonas</taxon>
    </lineage>
</organism>
<protein>
    <submittedName>
        <fullName evidence="1">Uncharacterized protein</fullName>
    </submittedName>
</protein>